<evidence type="ECO:0000256" key="3">
    <source>
        <dbReference type="ARBA" id="ARBA00022670"/>
    </source>
</evidence>
<keyword evidence="7" id="KW-0735">Signal-anchor</keyword>
<evidence type="ECO:0000256" key="8">
    <source>
        <dbReference type="ARBA" id="ARBA00022989"/>
    </source>
</evidence>
<evidence type="ECO:0000256" key="1">
    <source>
        <dbReference type="ARBA" id="ARBA00004606"/>
    </source>
</evidence>
<dbReference type="GO" id="GO:0008236">
    <property type="term" value="F:serine-type peptidase activity"/>
    <property type="evidence" value="ECO:0007669"/>
    <property type="project" value="UniProtKB-KW"/>
</dbReference>
<organism evidence="14 15">
    <name type="scientific">Homarus americanus</name>
    <name type="common">American lobster</name>
    <dbReference type="NCBI Taxonomy" id="6706"/>
    <lineage>
        <taxon>Eukaryota</taxon>
        <taxon>Metazoa</taxon>
        <taxon>Ecdysozoa</taxon>
        <taxon>Arthropoda</taxon>
        <taxon>Crustacea</taxon>
        <taxon>Multicrustacea</taxon>
        <taxon>Malacostraca</taxon>
        <taxon>Eumalacostraca</taxon>
        <taxon>Eucarida</taxon>
        <taxon>Decapoda</taxon>
        <taxon>Pleocyemata</taxon>
        <taxon>Astacidea</taxon>
        <taxon>Nephropoidea</taxon>
        <taxon>Nephropidae</taxon>
        <taxon>Homarus</taxon>
    </lineage>
</organism>
<evidence type="ECO:0000313" key="14">
    <source>
        <dbReference type="EMBL" id="KAG7167563.1"/>
    </source>
</evidence>
<protein>
    <submittedName>
        <fullName evidence="14">Prolyl endopeptidase FAP-like</fullName>
    </submittedName>
</protein>
<reference evidence="14" key="1">
    <citation type="journal article" date="2021" name="Sci. Adv.">
        <title>The American lobster genome reveals insights on longevity, neural, and immune adaptations.</title>
        <authorList>
            <person name="Polinski J.M."/>
            <person name="Zimin A.V."/>
            <person name="Clark K.F."/>
            <person name="Kohn A.B."/>
            <person name="Sadowski N."/>
            <person name="Timp W."/>
            <person name="Ptitsyn A."/>
            <person name="Khanna P."/>
            <person name="Romanova D.Y."/>
            <person name="Williams P."/>
            <person name="Greenwood S.J."/>
            <person name="Moroz L.L."/>
            <person name="Walt D.R."/>
            <person name="Bodnar A.G."/>
        </authorList>
    </citation>
    <scope>NUCLEOTIDE SEQUENCE</scope>
    <source>
        <strain evidence="14">GMGI-L3</strain>
    </source>
</reference>
<feature type="non-terminal residue" evidence="14">
    <location>
        <position position="1"/>
    </location>
</feature>
<evidence type="ECO:0000256" key="7">
    <source>
        <dbReference type="ARBA" id="ARBA00022968"/>
    </source>
</evidence>
<dbReference type="GO" id="GO:0004177">
    <property type="term" value="F:aminopeptidase activity"/>
    <property type="evidence" value="ECO:0007669"/>
    <property type="project" value="UniProtKB-KW"/>
</dbReference>
<dbReference type="Pfam" id="PF00326">
    <property type="entry name" value="Peptidase_S9"/>
    <property type="match status" value="1"/>
</dbReference>
<dbReference type="Proteomes" id="UP000747542">
    <property type="component" value="Unassembled WGS sequence"/>
</dbReference>
<dbReference type="InterPro" id="IPR002469">
    <property type="entry name" value="Peptidase_S9B_N"/>
</dbReference>
<dbReference type="SUPFAM" id="SSF53474">
    <property type="entry name" value="alpha/beta-Hydrolases"/>
    <property type="match status" value="1"/>
</dbReference>
<gene>
    <name evidence="14" type="primary">FAP-L</name>
    <name evidence="14" type="ORF">Hamer_G013038</name>
</gene>
<dbReference type="SUPFAM" id="SSF82171">
    <property type="entry name" value="DPP6 N-terminal domain-like"/>
    <property type="match status" value="1"/>
</dbReference>
<evidence type="ECO:0000256" key="9">
    <source>
        <dbReference type="ARBA" id="ARBA00023136"/>
    </source>
</evidence>
<comment type="caution">
    <text evidence="14">The sequence shown here is derived from an EMBL/GenBank/DDBJ whole genome shotgun (WGS) entry which is preliminary data.</text>
</comment>
<dbReference type="PANTHER" id="PTHR11731:SF200">
    <property type="entry name" value="DIPEPTIDYL PEPTIDASE 10, ISOFORM B"/>
    <property type="match status" value="1"/>
</dbReference>
<dbReference type="GO" id="GO:0012505">
    <property type="term" value="C:endomembrane system"/>
    <property type="evidence" value="ECO:0007669"/>
    <property type="project" value="UniProtKB-SubCell"/>
</dbReference>
<keyword evidence="6" id="KW-0720">Serine protease</keyword>
<keyword evidence="5" id="KW-0378">Hydrolase</keyword>
<dbReference type="GO" id="GO:0005886">
    <property type="term" value="C:plasma membrane"/>
    <property type="evidence" value="ECO:0007669"/>
    <property type="project" value="TreeGrafter"/>
</dbReference>
<evidence type="ECO:0000256" key="5">
    <source>
        <dbReference type="ARBA" id="ARBA00022801"/>
    </source>
</evidence>
<evidence type="ECO:0000256" key="10">
    <source>
        <dbReference type="ARBA" id="ARBA00023180"/>
    </source>
</evidence>
<keyword evidence="10" id="KW-0325">Glycoprotein</keyword>
<dbReference type="AlphaFoldDB" id="A0A8J5K6H9"/>
<comment type="subcellular location">
    <subcellularLocation>
        <location evidence="11">Endomembrane system</location>
        <topology evidence="11">Single-pass membrane protein</topology>
    </subcellularLocation>
    <subcellularLocation>
        <location evidence="1">Membrane</location>
        <topology evidence="1">Single-pass type II membrane protein</topology>
    </subcellularLocation>
</comment>
<evidence type="ECO:0000313" key="15">
    <source>
        <dbReference type="Proteomes" id="UP000747542"/>
    </source>
</evidence>
<dbReference type="InterPro" id="IPR050278">
    <property type="entry name" value="Serine_Prot_S9B/DPPIV"/>
</dbReference>
<evidence type="ECO:0000256" key="2">
    <source>
        <dbReference type="ARBA" id="ARBA00022438"/>
    </source>
</evidence>
<evidence type="ECO:0000256" key="6">
    <source>
        <dbReference type="ARBA" id="ARBA00022825"/>
    </source>
</evidence>
<dbReference type="GO" id="GO:0008239">
    <property type="term" value="F:dipeptidyl-peptidase activity"/>
    <property type="evidence" value="ECO:0007669"/>
    <property type="project" value="TreeGrafter"/>
</dbReference>
<feature type="domain" description="Peptidase S9 prolyl oligopeptidase catalytic" evidence="12">
    <location>
        <begin position="402"/>
        <end position="554"/>
    </location>
</feature>
<keyword evidence="2" id="KW-0031">Aminopeptidase</keyword>
<accession>A0A8J5K6H9</accession>
<sequence length="565" mass="62514">KDLTHPSSISCPYTEILGQDNAVWPSPTGDFIAVASFNETGVRELPVIEYSDNVYPTVHSLRYPTVDTIIPEVSVWVYDLTSSRQPPPRTRLVPPPPINESHYLVTVGWVDGSTVWASWASRDQTTAILSTCDHQALWNCSLVHENHKEGGGVSPVVRSVVWAGSWAVFPWSVRTLSGAWHNHVALVGAREGRHAPLTLEDYHVTEVLGYVLNDSLVYFRGSELENGAGRQQVYSVSMGHQKVYCITCHMGCPYVMAYPSPTLTHIVVICTGSDLPSSHLLPLDGSGPVVPLNKQSKLRLALKDLALPIVYSMDVALAPALHAAVTLTLPPGWSKDDDTLLFPLVVQMVGPAEQDVEERLWHLGWKEYLSSGHQVAHARVQLWGGDPSTRASTHTLAQYQSRVIQKMLQQFDFLDPLNVGVWGWGSGASLAVDAAALAPDLLKCVAAVNPVVDWRAHGSFWAERLLGSAESEGSGRRYEDSDLTRLAPHLGANRVLLAHGTRDPSAHHSFLLAHALISQESYFTHVVYTDDDYMLDLNRYHLINAFNKFFFTCLHDPLEYELENQ</sequence>
<evidence type="ECO:0000256" key="4">
    <source>
        <dbReference type="ARBA" id="ARBA00022692"/>
    </source>
</evidence>
<dbReference type="EMBL" id="JAHLQT010021643">
    <property type="protein sequence ID" value="KAG7167563.1"/>
    <property type="molecule type" value="Genomic_DNA"/>
</dbReference>
<dbReference type="Gene3D" id="3.40.50.1820">
    <property type="entry name" value="alpha/beta hydrolase"/>
    <property type="match status" value="1"/>
</dbReference>
<evidence type="ECO:0000259" key="13">
    <source>
        <dbReference type="Pfam" id="PF00930"/>
    </source>
</evidence>
<keyword evidence="3" id="KW-0645">Protease</keyword>
<proteinExistence type="predicted"/>
<dbReference type="InterPro" id="IPR001375">
    <property type="entry name" value="Peptidase_S9_cat"/>
</dbReference>
<feature type="domain" description="Dipeptidylpeptidase IV N-terminal" evidence="13">
    <location>
        <begin position="15"/>
        <end position="276"/>
    </location>
</feature>
<evidence type="ECO:0000259" key="12">
    <source>
        <dbReference type="Pfam" id="PF00326"/>
    </source>
</evidence>
<dbReference type="Gene3D" id="2.140.10.30">
    <property type="entry name" value="Dipeptidylpeptidase IV, N-terminal domain"/>
    <property type="match status" value="1"/>
</dbReference>
<keyword evidence="9" id="KW-0472">Membrane</keyword>
<dbReference type="PANTHER" id="PTHR11731">
    <property type="entry name" value="PROTEASE FAMILY S9B,C DIPEPTIDYL-PEPTIDASE IV-RELATED"/>
    <property type="match status" value="1"/>
</dbReference>
<keyword evidence="8" id="KW-1133">Transmembrane helix</keyword>
<dbReference type="InterPro" id="IPR029058">
    <property type="entry name" value="AB_hydrolase_fold"/>
</dbReference>
<keyword evidence="15" id="KW-1185">Reference proteome</keyword>
<name>A0A8J5K6H9_HOMAM</name>
<dbReference type="GO" id="GO:0006508">
    <property type="term" value="P:proteolysis"/>
    <property type="evidence" value="ECO:0007669"/>
    <property type="project" value="UniProtKB-KW"/>
</dbReference>
<keyword evidence="4" id="KW-0812">Transmembrane</keyword>
<evidence type="ECO:0000256" key="11">
    <source>
        <dbReference type="ARBA" id="ARBA00037847"/>
    </source>
</evidence>
<dbReference type="Pfam" id="PF00930">
    <property type="entry name" value="DPPIV_N"/>
    <property type="match status" value="1"/>
</dbReference>